<evidence type="ECO:0000313" key="3">
    <source>
        <dbReference type="Proteomes" id="UP000266721"/>
    </source>
</evidence>
<dbReference type="GO" id="GO:0030286">
    <property type="term" value="C:dynein complex"/>
    <property type="evidence" value="ECO:0007669"/>
    <property type="project" value="InterPro"/>
</dbReference>
<organism evidence="2 3">
    <name type="scientific">Mytilus galloprovincialis</name>
    <name type="common">Mediterranean mussel</name>
    <dbReference type="NCBI Taxonomy" id="29158"/>
    <lineage>
        <taxon>Eukaryota</taxon>
        <taxon>Metazoa</taxon>
        <taxon>Spiralia</taxon>
        <taxon>Lophotrochozoa</taxon>
        <taxon>Mollusca</taxon>
        <taxon>Bivalvia</taxon>
        <taxon>Autobranchia</taxon>
        <taxon>Pteriomorphia</taxon>
        <taxon>Mytilida</taxon>
        <taxon>Mytiloidea</taxon>
        <taxon>Mytilidae</taxon>
        <taxon>Mytilinae</taxon>
        <taxon>Mytilus</taxon>
    </lineage>
</organism>
<dbReference type="Pfam" id="PF17852">
    <property type="entry name" value="Dynein_AAA_lid"/>
    <property type="match status" value="1"/>
</dbReference>
<dbReference type="GO" id="GO:0007018">
    <property type="term" value="P:microtubule-based movement"/>
    <property type="evidence" value="ECO:0007669"/>
    <property type="project" value="InterPro"/>
</dbReference>
<proteinExistence type="predicted"/>
<dbReference type="GO" id="GO:0051959">
    <property type="term" value="F:dynein light intermediate chain binding"/>
    <property type="evidence" value="ECO:0007669"/>
    <property type="project" value="InterPro"/>
</dbReference>
<feature type="non-terminal residue" evidence="2">
    <location>
        <position position="195"/>
    </location>
</feature>
<protein>
    <submittedName>
        <fullName evidence="2">Dynein arm-like beta flagellar outer</fullName>
    </submittedName>
</protein>
<keyword evidence="2" id="KW-0966">Cell projection</keyword>
<comment type="caution">
    <text evidence="2">The sequence shown here is derived from an EMBL/GenBank/DDBJ whole genome shotgun (WGS) entry which is preliminary data.</text>
</comment>
<dbReference type="Gene3D" id="1.10.472.130">
    <property type="match status" value="1"/>
</dbReference>
<gene>
    <name evidence="2" type="ORF">AM593_04242</name>
</gene>
<dbReference type="PANTHER" id="PTHR46961">
    <property type="entry name" value="DYNEIN HEAVY CHAIN 1, AXONEMAL-LIKE PROTEIN"/>
    <property type="match status" value="1"/>
</dbReference>
<dbReference type="InterPro" id="IPR041466">
    <property type="entry name" value="Dynein_AAA5_ext"/>
</dbReference>
<keyword evidence="3" id="KW-1185">Reference proteome</keyword>
<sequence>MESVAHMSPALLANVGVMVMTPKDVGWKLILVQWLEHRPENDRDLLTGFCDVYIEKTIEYLNDCCTPHMLGGTKKKCPQYKRVIQHNIENMIGTFCTLLEAVVNQTSTQDLSDVEYERYFNFTAIWSFGGTLEEKYRESFSNWWKEQFEQHIDYPEEGTVFDYMVDGDSHEFVLWKDTLQQYSGESRKGISAESF</sequence>
<dbReference type="Proteomes" id="UP000266721">
    <property type="component" value="Unassembled WGS sequence"/>
</dbReference>
<feature type="non-terminal residue" evidence="2">
    <location>
        <position position="1"/>
    </location>
</feature>
<name>A0A3L5TQ07_MYTGA</name>
<keyword evidence="2" id="KW-0282">Flagellum</keyword>
<dbReference type="InterPro" id="IPR026983">
    <property type="entry name" value="DHC"/>
</dbReference>
<dbReference type="GO" id="GO:0045505">
    <property type="term" value="F:dynein intermediate chain binding"/>
    <property type="evidence" value="ECO:0007669"/>
    <property type="project" value="InterPro"/>
</dbReference>
<feature type="domain" description="Dynein heavy chain AAA 5 extension" evidence="1">
    <location>
        <begin position="69"/>
        <end position="177"/>
    </location>
</feature>
<dbReference type="AlphaFoldDB" id="A0A3L5TQ07"/>
<evidence type="ECO:0000313" key="2">
    <source>
        <dbReference type="EMBL" id="OPL21282.1"/>
    </source>
</evidence>
<keyword evidence="2" id="KW-0969">Cilium</keyword>
<dbReference type="SMR" id="A0A3L5TQ07"/>
<dbReference type="PANTHER" id="PTHR46961:SF21">
    <property type="entry name" value="LOW QUALITY PROTEIN: DYNEIN BETA CHAIN, FLAGELLAR OUTER ARM-LIKE"/>
    <property type="match status" value="1"/>
</dbReference>
<evidence type="ECO:0000259" key="1">
    <source>
        <dbReference type="Pfam" id="PF17852"/>
    </source>
</evidence>
<accession>A0A3L5TQ07</accession>
<dbReference type="EMBL" id="KV593126">
    <property type="protein sequence ID" value="OPL21282.1"/>
    <property type="molecule type" value="Genomic_DNA"/>
</dbReference>
<reference evidence="2 3" key="1">
    <citation type="journal article" date="2016" name="PLoS ONE">
        <title>A First Insight into the Genome of the Filter-Feeder Mussel Mytilus galloprovincialis.</title>
        <authorList>
            <person name="Murgarella M."/>
            <person name="Puiu D."/>
            <person name="Novoa B."/>
            <person name="Figueras A."/>
            <person name="Posada D."/>
            <person name="Canchaya C."/>
        </authorList>
    </citation>
    <scope>NUCLEOTIDE SEQUENCE [LARGE SCALE GENOMIC DNA]</scope>
    <source>
        <tissue evidence="2">Muscle</tissue>
    </source>
</reference>